<keyword evidence="1" id="KW-0863">Zinc-finger</keyword>
<dbReference type="AlphaFoldDB" id="A0A176VV70"/>
<evidence type="ECO:0000256" key="1">
    <source>
        <dbReference type="PROSITE-ProRule" id="PRU00047"/>
    </source>
</evidence>
<feature type="region of interest" description="Disordered" evidence="2">
    <location>
        <begin position="72"/>
        <end position="100"/>
    </location>
</feature>
<dbReference type="Gene3D" id="4.10.60.10">
    <property type="entry name" value="Zinc finger, CCHC-type"/>
    <property type="match status" value="1"/>
</dbReference>
<sequence>MLNNAMEREIQPLIARYRIAADVWQEYETFVRSMQVTETLSTQTVITNLLLEEEHLKKSAVTNGTTALYIAKKKGLNPPKQQPRRSDDADTSSSARLEYTAKPSFPRQKMKCFYCKKRGHLASECHKKKQESSSSHSTANAEHRLFVTVLSSTSADPTWYLDSGATKHMAYSRSAFVNYKELPSEEFIYLGDESRQPILGKGSVLISLNDGTDRVLPDMLHVPALRKNLFSVTQHIRQGGGVVLKHDHCIVQDKMGETIVRCTIENELIRLGT</sequence>
<evidence type="ECO:0000259" key="3">
    <source>
        <dbReference type="PROSITE" id="PS50158"/>
    </source>
</evidence>
<dbReference type="GO" id="GO:0008270">
    <property type="term" value="F:zinc ion binding"/>
    <property type="evidence" value="ECO:0007669"/>
    <property type="project" value="UniProtKB-KW"/>
</dbReference>
<evidence type="ECO:0000256" key="2">
    <source>
        <dbReference type="SAM" id="MobiDB-lite"/>
    </source>
</evidence>
<gene>
    <name evidence="4" type="ORF">AXG93_1052s1360</name>
</gene>
<keyword evidence="1" id="KW-0479">Metal-binding</keyword>
<dbReference type="Proteomes" id="UP000077202">
    <property type="component" value="Unassembled WGS sequence"/>
</dbReference>
<reference evidence="4" key="1">
    <citation type="submission" date="2016-03" db="EMBL/GenBank/DDBJ databases">
        <title>Mechanisms controlling the formation of the plant cell surface in tip-growing cells are functionally conserved among land plants.</title>
        <authorList>
            <person name="Honkanen S."/>
            <person name="Jones V.A."/>
            <person name="Morieri G."/>
            <person name="Champion C."/>
            <person name="Hetherington A.J."/>
            <person name="Kelly S."/>
            <person name="Saint-Marcoux D."/>
            <person name="Proust H."/>
            <person name="Prescott H."/>
            <person name="Dolan L."/>
        </authorList>
    </citation>
    <scope>NUCLEOTIDE SEQUENCE [LARGE SCALE GENOMIC DNA]</scope>
    <source>
        <tissue evidence="4">Whole gametophyte</tissue>
    </source>
</reference>
<feature type="domain" description="CCHC-type" evidence="3">
    <location>
        <begin position="111"/>
        <end position="125"/>
    </location>
</feature>
<dbReference type="Pfam" id="PF22936">
    <property type="entry name" value="Pol_BBD"/>
    <property type="match status" value="1"/>
</dbReference>
<proteinExistence type="predicted"/>
<accession>A0A176VV70</accession>
<comment type="caution">
    <text evidence="4">The sequence shown here is derived from an EMBL/GenBank/DDBJ whole genome shotgun (WGS) entry which is preliminary data.</text>
</comment>
<dbReference type="SMART" id="SM00343">
    <property type="entry name" value="ZnF_C2HC"/>
    <property type="match status" value="1"/>
</dbReference>
<name>A0A176VV70_MARPO</name>
<dbReference type="SUPFAM" id="SSF57756">
    <property type="entry name" value="Retrovirus zinc finger-like domains"/>
    <property type="match status" value="1"/>
</dbReference>
<protein>
    <recommendedName>
        <fullName evidence="3">CCHC-type domain-containing protein</fullName>
    </recommendedName>
</protein>
<evidence type="ECO:0000313" key="5">
    <source>
        <dbReference type="Proteomes" id="UP000077202"/>
    </source>
</evidence>
<dbReference type="InterPro" id="IPR001878">
    <property type="entry name" value="Znf_CCHC"/>
</dbReference>
<keyword evidence="1" id="KW-0862">Zinc</keyword>
<dbReference type="PROSITE" id="PS50158">
    <property type="entry name" value="ZF_CCHC"/>
    <property type="match status" value="1"/>
</dbReference>
<dbReference type="PANTHER" id="PTHR47592:SF27">
    <property type="entry name" value="OS08G0421700 PROTEIN"/>
    <property type="match status" value="1"/>
</dbReference>
<dbReference type="GO" id="GO:0003676">
    <property type="term" value="F:nucleic acid binding"/>
    <property type="evidence" value="ECO:0007669"/>
    <property type="project" value="InterPro"/>
</dbReference>
<keyword evidence="5" id="KW-1185">Reference proteome</keyword>
<evidence type="ECO:0000313" key="4">
    <source>
        <dbReference type="EMBL" id="OAE24313.1"/>
    </source>
</evidence>
<dbReference type="InterPro" id="IPR054722">
    <property type="entry name" value="PolX-like_BBD"/>
</dbReference>
<organism evidence="4 5">
    <name type="scientific">Marchantia polymorpha subsp. ruderalis</name>
    <dbReference type="NCBI Taxonomy" id="1480154"/>
    <lineage>
        <taxon>Eukaryota</taxon>
        <taxon>Viridiplantae</taxon>
        <taxon>Streptophyta</taxon>
        <taxon>Embryophyta</taxon>
        <taxon>Marchantiophyta</taxon>
        <taxon>Marchantiopsida</taxon>
        <taxon>Marchantiidae</taxon>
        <taxon>Marchantiales</taxon>
        <taxon>Marchantiaceae</taxon>
        <taxon>Marchantia</taxon>
    </lineage>
</organism>
<dbReference type="InterPro" id="IPR036875">
    <property type="entry name" value="Znf_CCHC_sf"/>
</dbReference>
<dbReference type="EMBL" id="LVLJ01002657">
    <property type="protein sequence ID" value="OAE24313.1"/>
    <property type="molecule type" value="Genomic_DNA"/>
</dbReference>
<dbReference type="PANTHER" id="PTHR47592">
    <property type="entry name" value="PBF68 PROTEIN"/>
    <property type="match status" value="1"/>
</dbReference>